<reference evidence="1 2" key="1">
    <citation type="journal article" date="2013" name="PLoS ONE">
        <title>The first genomic and proteomic characterization of a deep-sea sulfate reducer: insights into the piezophilic lifestyle of Desulfovibrio piezophilus.</title>
        <authorList>
            <person name="Pradel N."/>
            <person name="Ji B."/>
            <person name="Gimenez G."/>
            <person name="Talla E."/>
            <person name="Lenoble P."/>
            <person name="Garel M."/>
            <person name="Tamburini C."/>
            <person name="Fourquet P."/>
            <person name="Lebrun R."/>
            <person name="Bertin P."/>
            <person name="Denis Y."/>
            <person name="Pophillat M."/>
            <person name="Barbe V."/>
            <person name="Ollivier B."/>
            <person name="Dolla A."/>
        </authorList>
    </citation>
    <scope>NUCLEOTIDE SEQUENCE [LARGE SCALE GENOMIC DNA]</scope>
    <source>
        <strain evidence="2">DSM 10523 / SB164P1</strain>
    </source>
</reference>
<dbReference type="AlphaFoldDB" id="M1WKE2"/>
<reference evidence="2" key="2">
    <citation type="journal article" date="2013" name="Stand. Genomic Sci.">
        <title>Complete genome sequence of Desulfocapsa sulfexigens, a marine deltaproteobacterium specialized in disproportionating inorganic sulfur compounds.</title>
        <authorList>
            <person name="Finster K.W."/>
            <person name="Kjeldsen K.U."/>
            <person name="Kube M."/>
            <person name="Reinhardt R."/>
            <person name="Mussmann M."/>
            <person name="Amann R."/>
            <person name="Schreiber L."/>
        </authorList>
    </citation>
    <scope>NUCLEOTIDE SEQUENCE [LARGE SCALE GENOMIC DNA]</scope>
    <source>
        <strain evidence="2">DSM 10523 / SB164P1</strain>
    </source>
</reference>
<name>M1WKE2_PSEP2</name>
<evidence type="ECO:0000313" key="2">
    <source>
        <dbReference type="Proteomes" id="UP000011724"/>
    </source>
</evidence>
<dbReference type="EMBL" id="FO203427">
    <property type="protein sequence ID" value="CCH49446.1"/>
    <property type="molecule type" value="Genomic_DNA"/>
</dbReference>
<keyword evidence="2" id="KW-1185">Reference proteome</keyword>
<accession>M1WKE2</accession>
<proteinExistence type="predicted"/>
<dbReference type="KEGG" id="dpi:BN4_12211"/>
<gene>
    <name evidence="1" type="ordered locus">BN4_12211</name>
</gene>
<sequence>MVLGIARCYVGAAEGEWEEKMTAEKKPGSQGYRLEKGKSSLGRFETRLASQLHYDEPSCPVVHVS</sequence>
<organism evidence="1 2">
    <name type="scientific">Pseudodesulfovibrio piezophilus (strain DSM 21447 / JCM 15486 / C1TLV30)</name>
    <name type="common">Desulfovibrio piezophilus</name>
    <dbReference type="NCBI Taxonomy" id="1322246"/>
    <lineage>
        <taxon>Bacteria</taxon>
        <taxon>Pseudomonadati</taxon>
        <taxon>Thermodesulfobacteriota</taxon>
        <taxon>Desulfovibrionia</taxon>
        <taxon>Desulfovibrionales</taxon>
        <taxon>Desulfovibrionaceae</taxon>
    </lineage>
</organism>
<evidence type="ECO:0000313" key="1">
    <source>
        <dbReference type="EMBL" id="CCH49446.1"/>
    </source>
</evidence>
<dbReference type="HOGENOM" id="CLU_2842658_0_0_7"/>
<dbReference type="BioCyc" id="DPIE1322246:BN4_RS11100-MONOMER"/>
<protein>
    <submittedName>
        <fullName evidence="1">Uncharacterized protein</fullName>
    </submittedName>
</protein>
<dbReference type="Proteomes" id="UP000011724">
    <property type="component" value="Chromosome"/>
</dbReference>